<comment type="caution">
    <text evidence="1">The sequence shown here is derived from an EMBL/GenBank/DDBJ whole genome shotgun (WGS) entry which is preliminary data.</text>
</comment>
<sequence>MSGDHYYGPTVNMYGGQGNQGIVNYGTTSSPTLDAAVTELFRQLQELRAQVPPIAAQSIDEALPALAPAADVPPRERHRALMAVAGIAATAGAIGQPVLDSVRALLELLGA</sequence>
<organism evidence="1 2">
    <name type="scientific">Streptomyces lateritius</name>
    <dbReference type="NCBI Taxonomy" id="67313"/>
    <lineage>
        <taxon>Bacteria</taxon>
        <taxon>Bacillati</taxon>
        <taxon>Actinomycetota</taxon>
        <taxon>Actinomycetes</taxon>
        <taxon>Kitasatosporales</taxon>
        <taxon>Streptomycetaceae</taxon>
        <taxon>Streptomyces</taxon>
    </lineage>
</organism>
<dbReference type="EMBL" id="JBIBSM010000002">
    <property type="protein sequence ID" value="MFF8275316.1"/>
    <property type="molecule type" value="Genomic_DNA"/>
</dbReference>
<evidence type="ECO:0000313" key="1">
    <source>
        <dbReference type="EMBL" id="MFF8275316.1"/>
    </source>
</evidence>
<name>A0ABW6Y674_9ACTN</name>
<protein>
    <submittedName>
        <fullName evidence="1">DUF5955 family protein</fullName>
    </submittedName>
</protein>
<dbReference type="Proteomes" id="UP001603013">
    <property type="component" value="Unassembled WGS sequence"/>
</dbReference>
<reference evidence="1 2" key="1">
    <citation type="submission" date="2024-10" db="EMBL/GenBank/DDBJ databases">
        <title>The Natural Products Discovery Center: Release of the First 8490 Sequenced Strains for Exploring Actinobacteria Biosynthetic Diversity.</title>
        <authorList>
            <person name="Kalkreuter E."/>
            <person name="Kautsar S.A."/>
            <person name="Yang D."/>
            <person name="Bader C.D."/>
            <person name="Teijaro C.N."/>
            <person name="Fluegel L."/>
            <person name="Davis C.M."/>
            <person name="Simpson J.R."/>
            <person name="Lauterbach L."/>
            <person name="Steele A.D."/>
            <person name="Gui C."/>
            <person name="Meng S."/>
            <person name="Li G."/>
            <person name="Viehrig K."/>
            <person name="Ye F."/>
            <person name="Su P."/>
            <person name="Kiefer A.F."/>
            <person name="Nichols A."/>
            <person name="Cepeda A.J."/>
            <person name="Yan W."/>
            <person name="Fan B."/>
            <person name="Jiang Y."/>
            <person name="Adhikari A."/>
            <person name="Zheng C.-J."/>
            <person name="Schuster L."/>
            <person name="Cowan T.M."/>
            <person name="Smanski M.J."/>
            <person name="Chevrette M.G."/>
            <person name="De Carvalho L.P.S."/>
            <person name="Shen B."/>
        </authorList>
    </citation>
    <scope>NUCLEOTIDE SEQUENCE [LARGE SCALE GENOMIC DNA]</scope>
    <source>
        <strain evidence="1 2">NPDC015755</strain>
    </source>
</reference>
<proteinExistence type="predicted"/>
<accession>A0ABW6Y674</accession>
<keyword evidence="2" id="KW-1185">Reference proteome</keyword>
<dbReference type="RefSeq" id="WP_158988365.1">
    <property type="nucleotide sequence ID" value="NZ_BMTO01000002.1"/>
</dbReference>
<gene>
    <name evidence="1" type="ORF">ACF05T_04225</name>
</gene>
<evidence type="ECO:0000313" key="2">
    <source>
        <dbReference type="Proteomes" id="UP001603013"/>
    </source>
</evidence>